<comment type="caution">
    <text evidence="4">The sequence shown here is derived from an EMBL/GenBank/DDBJ whole genome shotgun (WGS) entry which is preliminary data.</text>
</comment>
<feature type="region of interest" description="Disordered" evidence="1">
    <location>
        <begin position="59"/>
        <end position="129"/>
    </location>
</feature>
<dbReference type="AlphaFoldDB" id="A0A5B0RBY1"/>
<evidence type="ECO:0000256" key="1">
    <source>
        <dbReference type="SAM" id="MobiDB-lite"/>
    </source>
</evidence>
<organism evidence="4 5">
    <name type="scientific">Puccinia graminis f. sp. tritici</name>
    <dbReference type="NCBI Taxonomy" id="56615"/>
    <lineage>
        <taxon>Eukaryota</taxon>
        <taxon>Fungi</taxon>
        <taxon>Dikarya</taxon>
        <taxon>Basidiomycota</taxon>
        <taxon>Pucciniomycotina</taxon>
        <taxon>Pucciniomycetes</taxon>
        <taxon>Pucciniales</taxon>
        <taxon>Pucciniaceae</taxon>
        <taxon>Puccinia</taxon>
    </lineage>
</organism>
<protein>
    <submittedName>
        <fullName evidence="4">Uncharacterized protein</fullName>
    </submittedName>
</protein>
<feature type="transmembrane region" description="Helical" evidence="2">
    <location>
        <begin position="226"/>
        <end position="246"/>
    </location>
</feature>
<feature type="compositionally biased region" description="Low complexity" evidence="1">
    <location>
        <begin position="164"/>
        <end position="173"/>
    </location>
</feature>
<dbReference type="EMBL" id="VDEP01000211">
    <property type="protein sequence ID" value="KAA1123187.1"/>
    <property type="molecule type" value="Genomic_DNA"/>
</dbReference>
<reference evidence="4 5" key="1">
    <citation type="submission" date="2019-05" db="EMBL/GenBank/DDBJ databases">
        <title>Emergence of the Ug99 lineage of the wheat stem rust pathogen through somatic hybridization.</title>
        <authorList>
            <person name="Li F."/>
            <person name="Upadhyaya N.M."/>
            <person name="Sperschneider J."/>
            <person name="Matny O."/>
            <person name="Nguyen-Phuc H."/>
            <person name="Mago R."/>
            <person name="Raley C."/>
            <person name="Miller M.E."/>
            <person name="Silverstein K.A.T."/>
            <person name="Henningsen E."/>
            <person name="Hirsch C.D."/>
            <person name="Visser B."/>
            <person name="Pretorius Z.A."/>
            <person name="Steffenson B.J."/>
            <person name="Schwessinger B."/>
            <person name="Dodds P.N."/>
            <person name="Figueroa M."/>
        </authorList>
    </citation>
    <scope>NUCLEOTIDE SEQUENCE [LARGE SCALE GENOMIC DNA]</scope>
    <source>
        <strain evidence="4 5">Ug99</strain>
    </source>
</reference>
<keyword evidence="3" id="KW-0732">Signal</keyword>
<dbReference type="Proteomes" id="UP000325313">
    <property type="component" value="Unassembled WGS sequence"/>
</dbReference>
<keyword evidence="2" id="KW-1133">Transmembrane helix</keyword>
<evidence type="ECO:0000313" key="4">
    <source>
        <dbReference type="EMBL" id="KAA1123187.1"/>
    </source>
</evidence>
<feature type="signal peptide" evidence="3">
    <location>
        <begin position="1"/>
        <end position="17"/>
    </location>
</feature>
<proteinExistence type="predicted"/>
<evidence type="ECO:0000313" key="5">
    <source>
        <dbReference type="Proteomes" id="UP000325313"/>
    </source>
</evidence>
<feature type="chain" id="PRO_5023132880" evidence="3">
    <location>
        <begin position="18"/>
        <end position="249"/>
    </location>
</feature>
<keyword evidence="2" id="KW-0812">Transmembrane</keyword>
<feature type="compositionally biased region" description="Basic and acidic residues" evidence="1">
    <location>
        <begin position="178"/>
        <end position="194"/>
    </location>
</feature>
<feature type="compositionally biased region" description="Basic and acidic residues" evidence="1">
    <location>
        <begin position="100"/>
        <end position="109"/>
    </location>
</feature>
<gene>
    <name evidence="4" type="ORF">PGTUg99_020897</name>
</gene>
<evidence type="ECO:0000256" key="3">
    <source>
        <dbReference type="SAM" id="SignalP"/>
    </source>
</evidence>
<keyword evidence="2" id="KW-0472">Membrane</keyword>
<name>A0A5B0RBY1_PUCGR</name>
<accession>A0A5B0RBY1</accession>
<feature type="region of interest" description="Disordered" evidence="1">
    <location>
        <begin position="159"/>
        <end position="194"/>
    </location>
</feature>
<sequence length="249" mass="27824">MFSLLLIFLILFEPSLGVKVNGLTGDSFEPKVIASSTDSSWESFNPSADEMPLMTTSVRSHSEGFDDPLSVLQPVSRGKEEPHQRSIRIPTYPNPSNEDLSPKHPDRVQPDPAKWAQTDGLPTVEDDSSIHDKDVVLDKHVVFEVPAHSPAERTADLHAAKVNVPSSSPSTTVQETPRSLRESEHPPERASRESRQIVDLEAQRQMRYDDEIGCFCECLIRSCSCIYYSAMFSLLFICLGFIAVLFRYG</sequence>
<evidence type="ECO:0000256" key="2">
    <source>
        <dbReference type="SAM" id="Phobius"/>
    </source>
</evidence>